<evidence type="ECO:0000259" key="4">
    <source>
        <dbReference type="Pfam" id="PF06722"/>
    </source>
</evidence>
<dbReference type="GO" id="GO:0008194">
    <property type="term" value="F:UDP-glycosyltransferase activity"/>
    <property type="evidence" value="ECO:0007669"/>
    <property type="project" value="InterPro"/>
</dbReference>
<gene>
    <name evidence="6" type="ORF">I7412_33600</name>
</gene>
<evidence type="ECO:0000256" key="3">
    <source>
        <dbReference type="ARBA" id="ARBA00022679"/>
    </source>
</evidence>
<dbReference type="Pfam" id="PF21036">
    <property type="entry name" value="EryCIII-like_N"/>
    <property type="match status" value="1"/>
</dbReference>
<evidence type="ECO:0000313" key="6">
    <source>
        <dbReference type="EMBL" id="MBL7632010.1"/>
    </source>
</evidence>
<comment type="similarity">
    <text evidence="1">Belongs to the glycosyltransferase 28 family.</text>
</comment>
<evidence type="ECO:0000313" key="7">
    <source>
        <dbReference type="Proteomes" id="UP000604475"/>
    </source>
</evidence>
<feature type="domain" description="Erythromycin biosynthesis protein CIII-like C-terminal" evidence="4">
    <location>
        <begin position="240"/>
        <end position="377"/>
    </location>
</feature>
<dbReference type="InterPro" id="IPR002213">
    <property type="entry name" value="UDP_glucos_trans"/>
</dbReference>
<dbReference type="GO" id="GO:0017000">
    <property type="term" value="P:antibiotic biosynthetic process"/>
    <property type="evidence" value="ECO:0007669"/>
    <property type="project" value="UniProtKB-ARBA"/>
</dbReference>
<dbReference type="Pfam" id="PF06722">
    <property type="entry name" value="EryCIII-like_C"/>
    <property type="match status" value="1"/>
</dbReference>
<proteinExistence type="inferred from homology"/>
<dbReference type="InterPro" id="IPR010610">
    <property type="entry name" value="EryCIII-like_C"/>
</dbReference>
<dbReference type="SUPFAM" id="SSF53756">
    <property type="entry name" value="UDP-Glycosyltransferase/glycogen phosphorylase"/>
    <property type="match status" value="1"/>
</dbReference>
<dbReference type="Gene3D" id="3.40.50.2000">
    <property type="entry name" value="Glycogen Phosphorylase B"/>
    <property type="match status" value="2"/>
</dbReference>
<dbReference type="Proteomes" id="UP000604475">
    <property type="component" value="Unassembled WGS sequence"/>
</dbReference>
<dbReference type="RefSeq" id="WP_203005927.1">
    <property type="nucleotide sequence ID" value="NZ_JADWYU010000209.1"/>
</dbReference>
<sequence>MRVLFTTVPMHGHFYPMVPLAHAFRAAGHEVLVATPASLTDGVIAAGLPAALTGPELGIAQIMMIDREGRPVPPALTPAEIMASGGRAWGRLAARTLPATTAIVEGWKPDLVVSEPSEFAGPLLAAKHGIPWVRHNWGVTSLPGSVPFTAEEMAGELAELGAAGLPKPDAVVKVCPPSLANDEDPDGLTVRYVPFNGPGVLPEWALEERAKPRVLLTFGSVVPQLRFKDFGGILAELAAGLPALGADIVVGADPAAASRLTDLPDGVRAVGWQPLNLALPACDLLVHHGGSGSMLTALALGTPQLALPQHSDQFVNSFALAGIGAGRMIMPDKLSVDAVLDQARELLADPGYREKSAAVAAEIAGQPSPAELVTTLAGLVGG</sequence>
<dbReference type="PANTHER" id="PTHR48050">
    <property type="entry name" value="STEROL 3-BETA-GLUCOSYLTRANSFERASE"/>
    <property type="match status" value="1"/>
</dbReference>
<keyword evidence="7" id="KW-1185">Reference proteome</keyword>
<dbReference type="InterPro" id="IPR050426">
    <property type="entry name" value="Glycosyltransferase_28"/>
</dbReference>
<evidence type="ECO:0000256" key="2">
    <source>
        <dbReference type="ARBA" id="ARBA00022676"/>
    </source>
</evidence>
<reference evidence="6" key="1">
    <citation type="submission" date="2020-12" db="EMBL/GenBank/DDBJ databases">
        <title>Genomic characterization of non-nitrogen-fixing Frankia strains.</title>
        <authorList>
            <person name="Carlos-Shanley C."/>
            <person name="Guerra T."/>
            <person name="Hahn D."/>
        </authorList>
    </citation>
    <scope>NUCLEOTIDE SEQUENCE</scope>
    <source>
        <strain evidence="6">CN6</strain>
    </source>
</reference>
<feature type="domain" description="Erythromycin biosynthesis protein CIII-like N-terminal" evidence="5">
    <location>
        <begin position="23"/>
        <end position="219"/>
    </location>
</feature>
<accession>A0A937UU91</accession>
<organism evidence="6 7">
    <name type="scientific">Frankia nepalensis</name>
    <dbReference type="NCBI Taxonomy" id="1836974"/>
    <lineage>
        <taxon>Bacteria</taxon>
        <taxon>Bacillati</taxon>
        <taxon>Actinomycetota</taxon>
        <taxon>Actinomycetes</taxon>
        <taxon>Frankiales</taxon>
        <taxon>Frankiaceae</taxon>
        <taxon>Frankia</taxon>
    </lineage>
</organism>
<dbReference type="PANTHER" id="PTHR48050:SF13">
    <property type="entry name" value="STEROL 3-BETA-GLUCOSYLTRANSFERASE UGT80A2"/>
    <property type="match status" value="1"/>
</dbReference>
<keyword evidence="2" id="KW-0328">Glycosyltransferase</keyword>
<keyword evidence="3" id="KW-0808">Transferase</keyword>
<dbReference type="CDD" id="cd03784">
    <property type="entry name" value="GT1_Gtf-like"/>
    <property type="match status" value="1"/>
</dbReference>
<evidence type="ECO:0000256" key="1">
    <source>
        <dbReference type="ARBA" id="ARBA00006962"/>
    </source>
</evidence>
<dbReference type="EMBL" id="JAEACQ010000292">
    <property type="protein sequence ID" value="MBL7632010.1"/>
    <property type="molecule type" value="Genomic_DNA"/>
</dbReference>
<dbReference type="InterPro" id="IPR048284">
    <property type="entry name" value="EryCIII-like_N"/>
</dbReference>
<comment type="caution">
    <text evidence="6">The sequence shown here is derived from an EMBL/GenBank/DDBJ whole genome shotgun (WGS) entry which is preliminary data.</text>
</comment>
<dbReference type="GO" id="GO:0016758">
    <property type="term" value="F:hexosyltransferase activity"/>
    <property type="evidence" value="ECO:0007669"/>
    <property type="project" value="UniProtKB-ARBA"/>
</dbReference>
<protein>
    <submittedName>
        <fullName evidence="6">DUF1205 domain-containing protein</fullName>
    </submittedName>
</protein>
<dbReference type="AlphaFoldDB" id="A0A937UU91"/>
<evidence type="ECO:0000259" key="5">
    <source>
        <dbReference type="Pfam" id="PF21036"/>
    </source>
</evidence>
<name>A0A937UU91_9ACTN</name>